<dbReference type="EMBL" id="JAIWYP010000009">
    <property type="protein sequence ID" value="KAH3771011.1"/>
    <property type="molecule type" value="Genomic_DNA"/>
</dbReference>
<protein>
    <submittedName>
        <fullName evidence="2">Uncharacterized protein</fullName>
    </submittedName>
</protein>
<evidence type="ECO:0000256" key="1">
    <source>
        <dbReference type="SAM" id="MobiDB-lite"/>
    </source>
</evidence>
<keyword evidence="3" id="KW-1185">Reference proteome</keyword>
<dbReference type="Proteomes" id="UP000828390">
    <property type="component" value="Unassembled WGS sequence"/>
</dbReference>
<gene>
    <name evidence="2" type="ORF">DPMN_172311</name>
</gene>
<reference evidence="2" key="2">
    <citation type="submission" date="2020-11" db="EMBL/GenBank/DDBJ databases">
        <authorList>
            <person name="McCartney M.A."/>
            <person name="Auch B."/>
            <person name="Kono T."/>
            <person name="Mallez S."/>
            <person name="Becker A."/>
            <person name="Gohl D.M."/>
            <person name="Silverstein K.A.T."/>
            <person name="Koren S."/>
            <person name="Bechman K.B."/>
            <person name="Herman A."/>
            <person name="Abrahante J.E."/>
            <person name="Garbe J."/>
        </authorList>
    </citation>
    <scope>NUCLEOTIDE SEQUENCE</scope>
    <source>
        <strain evidence="2">Duluth1</strain>
        <tissue evidence="2">Whole animal</tissue>
    </source>
</reference>
<accession>A0A9D4E231</accession>
<evidence type="ECO:0000313" key="2">
    <source>
        <dbReference type="EMBL" id="KAH3771011.1"/>
    </source>
</evidence>
<reference evidence="2" key="1">
    <citation type="journal article" date="2019" name="bioRxiv">
        <title>The Genome of the Zebra Mussel, Dreissena polymorpha: A Resource for Invasive Species Research.</title>
        <authorList>
            <person name="McCartney M.A."/>
            <person name="Auch B."/>
            <person name="Kono T."/>
            <person name="Mallez S."/>
            <person name="Zhang Y."/>
            <person name="Obille A."/>
            <person name="Becker A."/>
            <person name="Abrahante J.E."/>
            <person name="Garbe J."/>
            <person name="Badalamenti J.P."/>
            <person name="Herman A."/>
            <person name="Mangelson H."/>
            <person name="Liachko I."/>
            <person name="Sullivan S."/>
            <person name="Sone E.D."/>
            <person name="Koren S."/>
            <person name="Silverstein K.A.T."/>
            <person name="Beckman K.B."/>
            <person name="Gohl D.M."/>
        </authorList>
    </citation>
    <scope>NUCLEOTIDE SEQUENCE</scope>
    <source>
        <strain evidence="2">Duluth1</strain>
        <tissue evidence="2">Whole animal</tissue>
    </source>
</reference>
<feature type="region of interest" description="Disordered" evidence="1">
    <location>
        <begin position="48"/>
        <end position="74"/>
    </location>
</feature>
<evidence type="ECO:0000313" key="3">
    <source>
        <dbReference type="Proteomes" id="UP000828390"/>
    </source>
</evidence>
<feature type="compositionally biased region" description="Polar residues" evidence="1">
    <location>
        <begin position="59"/>
        <end position="74"/>
    </location>
</feature>
<sequence>MCNILIFYKTSVSQCKFNNLWSDLQVSSVKVTARVELGPHWTVVTHNPAPRPALRDPGTGQTLSHDVTLTCTGE</sequence>
<organism evidence="2 3">
    <name type="scientific">Dreissena polymorpha</name>
    <name type="common">Zebra mussel</name>
    <name type="synonym">Mytilus polymorpha</name>
    <dbReference type="NCBI Taxonomy" id="45954"/>
    <lineage>
        <taxon>Eukaryota</taxon>
        <taxon>Metazoa</taxon>
        <taxon>Spiralia</taxon>
        <taxon>Lophotrochozoa</taxon>
        <taxon>Mollusca</taxon>
        <taxon>Bivalvia</taxon>
        <taxon>Autobranchia</taxon>
        <taxon>Heteroconchia</taxon>
        <taxon>Euheterodonta</taxon>
        <taxon>Imparidentia</taxon>
        <taxon>Neoheterodontei</taxon>
        <taxon>Myida</taxon>
        <taxon>Dreissenoidea</taxon>
        <taxon>Dreissenidae</taxon>
        <taxon>Dreissena</taxon>
    </lineage>
</organism>
<comment type="caution">
    <text evidence="2">The sequence shown here is derived from an EMBL/GenBank/DDBJ whole genome shotgun (WGS) entry which is preliminary data.</text>
</comment>
<proteinExistence type="predicted"/>
<dbReference type="AlphaFoldDB" id="A0A9D4E231"/>
<name>A0A9D4E231_DREPO</name>